<keyword evidence="4 10" id="KW-1003">Cell membrane</keyword>
<keyword evidence="8" id="KW-1133">Transmembrane helix</keyword>
<keyword evidence="5 10" id="KW-0997">Cell inner membrane</keyword>
<evidence type="ECO:0000256" key="7">
    <source>
        <dbReference type="ARBA" id="ARBA00022927"/>
    </source>
</evidence>
<dbReference type="InterPro" id="IPR038072">
    <property type="entry name" value="GspK_central_sf"/>
</dbReference>
<dbReference type="Pfam" id="PF21687">
    <property type="entry name" value="T2SSK_1st"/>
    <property type="match status" value="1"/>
</dbReference>
<evidence type="ECO:0000256" key="1">
    <source>
        <dbReference type="ARBA" id="ARBA00004533"/>
    </source>
</evidence>
<evidence type="ECO:0000256" key="6">
    <source>
        <dbReference type="ARBA" id="ARBA00022692"/>
    </source>
</evidence>
<sequence length="284" mass="30218">MKARGAALVLVLWVVALLATTIAAFAMTARVEHLQGRVTGDLAGGEQIAHAGIDYALSRMRATPTQPSWRADGRPYRWRFDDRVVELRIVDETGKVDLNKADLNLLQALLRGFELAPDKAARLAGAIVDWRDPDELLQIAGGAETADYQSAGLPYGAKNAPFDSVSELQRVLGMDPALYAQLAPLLTVYGSGRPNPRFAPAAVLTAMGMDAALIMAQREREDGNAGMGETSAGGGDSGTYSVTSSVQLVAERQAVTRAVVRLNPGGVAGAPYTVLQWEQGAMTR</sequence>
<evidence type="ECO:0000256" key="3">
    <source>
        <dbReference type="ARBA" id="ARBA00022448"/>
    </source>
</evidence>
<dbReference type="AlphaFoldDB" id="A0A0R0CIX0"/>
<dbReference type="SUPFAM" id="SSF158544">
    <property type="entry name" value="GspK insert domain-like"/>
    <property type="match status" value="1"/>
</dbReference>
<evidence type="ECO:0000256" key="4">
    <source>
        <dbReference type="ARBA" id="ARBA00022475"/>
    </source>
</evidence>
<accession>A0A0R0CIX0</accession>
<dbReference type="InterPro" id="IPR049031">
    <property type="entry name" value="T2SSK_SAM-like_1st"/>
</dbReference>
<keyword evidence="3 10" id="KW-0813">Transport</keyword>
<dbReference type="PIRSF" id="PIRSF002786">
    <property type="entry name" value="XcpX"/>
    <property type="match status" value="1"/>
</dbReference>
<proteinExistence type="inferred from homology"/>
<keyword evidence="7" id="KW-0653">Protein transport</keyword>
<evidence type="ECO:0000256" key="9">
    <source>
        <dbReference type="ARBA" id="ARBA00023136"/>
    </source>
</evidence>
<protein>
    <recommendedName>
        <fullName evidence="10">Type II secretion system protein K</fullName>
    </recommendedName>
</protein>
<evidence type="ECO:0000256" key="10">
    <source>
        <dbReference type="PIRNR" id="PIRNR002786"/>
    </source>
</evidence>
<dbReference type="InterPro" id="IPR005628">
    <property type="entry name" value="GspK"/>
</dbReference>
<evidence type="ECO:0000259" key="11">
    <source>
        <dbReference type="Pfam" id="PF21687"/>
    </source>
</evidence>
<evidence type="ECO:0000256" key="2">
    <source>
        <dbReference type="ARBA" id="ARBA00007246"/>
    </source>
</evidence>
<comment type="similarity">
    <text evidence="2 10">Belongs to the GSP K family.</text>
</comment>
<dbReference type="Gene3D" id="1.10.40.60">
    <property type="entry name" value="EpsJ-like"/>
    <property type="match status" value="1"/>
</dbReference>
<feature type="domain" description="T2SS protein K first SAM-like" evidence="11">
    <location>
        <begin position="98"/>
        <end position="189"/>
    </location>
</feature>
<organism evidence="12 13">
    <name type="scientific">Stenotrophomonas terrae</name>
    <dbReference type="NCBI Taxonomy" id="405446"/>
    <lineage>
        <taxon>Bacteria</taxon>
        <taxon>Pseudomonadati</taxon>
        <taxon>Pseudomonadota</taxon>
        <taxon>Gammaproteobacteria</taxon>
        <taxon>Lysobacterales</taxon>
        <taxon>Lysobacteraceae</taxon>
        <taxon>Stenotrophomonas</taxon>
    </lineage>
</organism>
<dbReference type="GO" id="GO:0005886">
    <property type="term" value="C:plasma membrane"/>
    <property type="evidence" value="ECO:0007669"/>
    <property type="project" value="UniProtKB-SubCell"/>
</dbReference>
<dbReference type="PATRIC" id="fig|405446.3.peg.542"/>
<keyword evidence="6" id="KW-0812">Transmembrane</keyword>
<evidence type="ECO:0000256" key="5">
    <source>
        <dbReference type="ARBA" id="ARBA00022519"/>
    </source>
</evidence>
<keyword evidence="13" id="KW-1185">Reference proteome</keyword>
<gene>
    <name evidence="12" type="ORF">ABB27_06065</name>
</gene>
<name>A0A0R0CIX0_9GAMM</name>
<evidence type="ECO:0000256" key="8">
    <source>
        <dbReference type="ARBA" id="ARBA00022989"/>
    </source>
</evidence>
<comment type="caution">
    <text evidence="12">The sequence shown here is derived from an EMBL/GenBank/DDBJ whole genome shotgun (WGS) entry which is preliminary data.</text>
</comment>
<evidence type="ECO:0000313" key="13">
    <source>
        <dbReference type="Proteomes" id="UP000051863"/>
    </source>
</evidence>
<evidence type="ECO:0000313" key="12">
    <source>
        <dbReference type="EMBL" id="KRG69419.1"/>
    </source>
</evidence>
<dbReference type="Proteomes" id="UP000051863">
    <property type="component" value="Unassembled WGS sequence"/>
</dbReference>
<dbReference type="GO" id="GO:0009306">
    <property type="term" value="P:protein secretion"/>
    <property type="evidence" value="ECO:0007669"/>
    <property type="project" value="InterPro"/>
</dbReference>
<dbReference type="PANTHER" id="PTHR38831:SF2">
    <property type="entry name" value="TYPE II SECRETION SYSTEM PROTEIN K"/>
    <property type="match status" value="1"/>
</dbReference>
<dbReference type="RefSeq" id="WP_057627347.1">
    <property type="nucleotide sequence ID" value="NZ_LDJJ01000017.1"/>
</dbReference>
<reference evidence="12 13" key="1">
    <citation type="submission" date="2015-05" db="EMBL/GenBank/DDBJ databases">
        <title>Genome sequencing and analysis of members of genus Stenotrophomonas.</title>
        <authorList>
            <person name="Patil P.P."/>
            <person name="Midha S."/>
            <person name="Patil P.B."/>
        </authorList>
    </citation>
    <scope>NUCLEOTIDE SEQUENCE [LARGE SCALE GENOMIC DNA]</scope>
    <source>
        <strain evidence="12 13">DSM 18941</strain>
    </source>
</reference>
<dbReference type="PANTHER" id="PTHR38831">
    <property type="entry name" value="TYPE II SECRETION SYSTEM PROTEIN K"/>
    <property type="match status" value="1"/>
</dbReference>
<dbReference type="EMBL" id="LDJJ01000017">
    <property type="protein sequence ID" value="KRG69419.1"/>
    <property type="molecule type" value="Genomic_DNA"/>
</dbReference>
<comment type="subcellular location">
    <subcellularLocation>
        <location evidence="1 10">Cell inner membrane</location>
    </subcellularLocation>
</comment>
<keyword evidence="9 10" id="KW-0472">Membrane</keyword>